<proteinExistence type="inferred from homology"/>
<organism evidence="4 5">
    <name type="scientific">Macleaya cordata</name>
    <name type="common">Five-seeded plume-poppy</name>
    <name type="synonym">Bocconia cordata</name>
    <dbReference type="NCBI Taxonomy" id="56857"/>
    <lineage>
        <taxon>Eukaryota</taxon>
        <taxon>Viridiplantae</taxon>
        <taxon>Streptophyta</taxon>
        <taxon>Embryophyta</taxon>
        <taxon>Tracheophyta</taxon>
        <taxon>Spermatophyta</taxon>
        <taxon>Magnoliopsida</taxon>
        <taxon>Ranunculales</taxon>
        <taxon>Papaveraceae</taxon>
        <taxon>Papaveroideae</taxon>
        <taxon>Macleaya</taxon>
    </lineage>
</organism>
<feature type="region of interest" description="Disordered" evidence="2">
    <location>
        <begin position="27"/>
        <end position="67"/>
    </location>
</feature>
<accession>A0A200R4N2</accession>
<feature type="compositionally biased region" description="Acidic residues" evidence="2">
    <location>
        <begin position="457"/>
        <end position="469"/>
    </location>
</feature>
<sequence>MGMNLFDGSDDTDDISKIETNKEFARRYEHNKKREDLQRLEELKKKGVVGDSESSSSESEEDDDDLVDFGKKDMQFLHALVRVKKKDPIINQKDAKLFESEDEDEEESQEGEENHKSAKEKPMYLKDVVAKQLIEEGPEFEENESKLGVKSYSEEQDEFRKAFLNAAETAFDDDDDDEGDLLMEKKKQGGEDEEGGGDEIERRWDEYFGRDENLDEKEKFLKNFFVNKMWVDKDKGKKPFNDDLYVISEDEEEVEKQEKYEAEFNFRYEEGAGDRVLGHARFTEGSVRKKSNARAVQRKSKEERMAQAEFERKEELKHLKNLKKKEIMEKLDKIRAIAGIAEGGACALNEDDLEEDFDPNEYDRKMKETFDVDYYEAEDADPVFENGDGDIEKPDFDKEDELLGLPKDWDVCGSGDGFAAVREKVLKSKAEMKDDETLEDSDQKEEELPTEMKDDETLVDSDQKDEELPEEGKRKRKRKMSLREKVALDKDLEEYYKLDYEDTIGDLKTRFKYASVPSQRYGLSAKELLKMDDKELNDYVPLKKIAPYVEKEYKVPDYKRYNQKMKNKQEVNFKGKKATKNHGLKGDSHSITSVQEVQTELNDYVPSKKIASHREIEYRVPESKRHNQKMENKQGVNFKDKKATKNHGSKGDSHEITSVTAAPEQGRVQAEKLNGEEGTVSKKSRRRRHRPAEFKLTESRLKAFGKIPTKSKNKKKN</sequence>
<keyword evidence="5" id="KW-1185">Reference proteome</keyword>
<dbReference type="OrthoDB" id="10252032at2759"/>
<dbReference type="EMBL" id="MVGT01000437">
    <property type="protein sequence ID" value="OVA17669.1"/>
    <property type="molecule type" value="Genomic_DNA"/>
</dbReference>
<feature type="compositionally biased region" description="Basic and acidic residues" evidence="2">
    <location>
        <begin position="615"/>
        <end position="655"/>
    </location>
</feature>
<dbReference type="PANTHER" id="PTHR14490">
    <property type="entry name" value="ZINC FINGER, ZZ TYPE"/>
    <property type="match status" value="1"/>
</dbReference>
<feature type="compositionally biased region" description="Acidic residues" evidence="2">
    <location>
        <begin position="170"/>
        <end position="181"/>
    </location>
</feature>
<evidence type="ECO:0000313" key="5">
    <source>
        <dbReference type="Proteomes" id="UP000195402"/>
    </source>
</evidence>
<dbReference type="GO" id="GO:0030686">
    <property type="term" value="C:90S preribosome"/>
    <property type="evidence" value="ECO:0007669"/>
    <property type="project" value="TreeGrafter"/>
</dbReference>
<feature type="compositionally biased region" description="Basic and acidic residues" evidence="2">
    <location>
        <begin position="446"/>
        <end position="456"/>
    </location>
</feature>
<dbReference type="PANTHER" id="PTHR14490:SF5">
    <property type="entry name" value="PROTEIN KRI1 HOMOLOG"/>
    <property type="match status" value="1"/>
</dbReference>
<dbReference type="InParanoid" id="A0A200R4N2"/>
<feature type="region of interest" description="Disordered" evidence="2">
    <location>
        <begin position="169"/>
        <end position="203"/>
    </location>
</feature>
<dbReference type="Pfam" id="PF05178">
    <property type="entry name" value="Kri1"/>
    <property type="match status" value="1"/>
</dbReference>
<dbReference type="STRING" id="56857.A0A200R4N2"/>
<dbReference type="GO" id="GO:0000447">
    <property type="term" value="P:endonucleolytic cleavage in ITS1 to separate SSU-rRNA from 5.8S rRNA and LSU-rRNA from tricistronic rRNA transcript (SSU-rRNA, 5.8S rRNA, LSU-rRNA)"/>
    <property type="evidence" value="ECO:0007669"/>
    <property type="project" value="TreeGrafter"/>
</dbReference>
<name>A0A200R4N2_MACCD</name>
<feature type="compositionally biased region" description="Basic and acidic residues" evidence="2">
    <location>
        <begin position="112"/>
        <end position="122"/>
    </location>
</feature>
<dbReference type="Proteomes" id="UP000195402">
    <property type="component" value="Unassembled WGS sequence"/>
</dbReference>
<feature type="region of interest" description="Disordered" evidence="2">
    <location>
        <begin position="429"/>
        <end position="481"/>
    </location>
</feature>
<protein>
    <submittedName>
        <fullName evidence="4">KRR1 interacting protein 1</fullName>
    </submittedName>
</protein>
<feature type="domain" description="Kri1-like C-terminal" evidence="3">
    <location>
        <begin position="488"/>
        <end position="569"/>
    </location>
</feature>
<evidence type="ECO:0000256" key="1">
    <source>
        <dbReference type="ARBA" id="ARBA00007473"/>
    </source>
</evidence>
<feature type="region of interest" description="Disordered" evidence="2">
    <location>
        <begin position="615"/>
        <end position="717"/>
    </location>
</feature>
<gene>
    <name evidence="4" type="ORF">BVC80_1835g42</name>
</gene>
<feature type="compositionally biased region" description="Basic and acidic residues" evidence="2">
    <location>
        <begin position="27"/>
        <end position="45"/>
    </location>
</feature>
<feature type="compositionally biased region" description="Basic and acidic residues" evidence="2">
    <location>
        <begin position="691"/>
        <end position="701"/>
    </location>
</feature>
<feature type="compositionally biased region" description="Basic residues" evidence="2">
    <location>
        <begin position="574"/>
        <end position="583"/>
    </location>
</feature>
<dbReference type="InterPro" id="IPR018034">
    <property type="entry name" value="Kri1"/>
</dbReference>
<comment type="caution">
    <text evidence="4">The sequence shown here is derived from an EMBL/GenBank/DDBJ whole genome shotgun (WGS) entry which is preliminary data.</text>
</comment>
<feature type="compositionally biased region" description="Acidic residues" evidence="2">
    <location>
        <begin position="433"/>
        <end position="445"/>
    </location>
</feature>
<feature type="compositionally biased region" description="Acidic residues" evidence="2">
    <location>
        <begin position="100"/>
        <end position="111"/>
    </location>
</feature>
<evidence type="ECO:0000313" key="4">
    <source>
        <dbReference type="EMBL" id="OVA17669.1"/>
    </source>
</evidence>
<dbReference type="GO" id="GO:0005730">
    <property type="term" value="C:nucleolus"/>
    <property type="evidence" value="ECO:0007669"/>
    <property type="project" value="TreeGrafter"/>
</dbReference>
<dbReference type="AlphaFoldDB" id="A0A200R4N2"/>
<dbReference type="Pfam" id="PF12936">
    <property type="entry name" value="Kri1_C"/>
    <property type="match status" value="1"/>
</dbReference>
<feature type="region of interest" description="Disordered" evidence="2">
    <location>
        <begin position="92"/>
        <end position="122"/>
    </location>
</feature>
<dbReference type="OMA" id="WDNYDPR"/>
<dbReference type="InterPro" id="IPR024626">
    <property type="entry name" value="Kri1-like_C"/>
</dbReference>
<reference evidence="4 5" key="1">
    <citation type="journal article" date="2017" name="Mol. Plant">
        <title>The Genome of Medicinal Plant Macleaya cordata Provides New Insights into Benzylisoquinoline Alkaloids Metabolism.</title>
        <authorList>
            <person name="Liu X."/>
            <person name="Liu Y."/>
            <person name="Huang P."/>
            <person name="Ma Y."/>
            <person name="Qing Z."/>
            <person name="Tang Q."/>
            <person name="Cao H."/>
            <person name="Cheng P."/>
            <person name="Zheng Y."/>
            <person name="Yuan Z."/>
            <person name="Zhou Y."/>
            <person name="Liu J."/>
            <person name="Tang Z."/>
            <person name="Zhuo Y."/>
            <person name="Zhang Y."/>
            <person name="Yu L."/>
            <person name="Huang J."/>
            <person name="Yang P."/>
            <person name="Peng Q."/>
            <person name="Zhang J."/>
            <person name="Jiang W."/>
            <person name="Zhang Z."/>
            <person name="Lin K."/>
            <person name="Ro D.K."/>
            <person name="Chen X."/>
            <person name="Xiong X."/>
            <person name="Shang Y."/>
            <person name="Huang S."/>
            <person name="Zeng J."/>
        </authorList>
    </citation>
    <scope>NUCLEOTIDE SEQUENCE [LARGE SCALE GENOMIC DNA]</scope>
    <source>
        <strain evidence="5">cv. BLH2017</strain>
        <tissue evidence="4">Root</tissue>
    </source>
</reference>
<evidence type="ECO:0000259" key="3">
    <source>
        <dbReference type="Pfam" id="PF12936"/>
    </source>
</evidence>
<dbReference type="FunCoup" id="A0A200R4N2">
    <property type="interactions" value="2007"/>
</dbReference>
<feature type="region of interest" description="Disordered" evidence="2">
    <location>
        <begin position="560"/>
        <end position="591"/>
    </location>
</feature>
<comment type="similarity">
    <text evidence="1">Belongs to the KRI1 family.</text>
</comment>
<evidence type="ECO:0000256" key="2">
    <source>
        <dbReference type="SAM" id="MobiDB-lite"/>
    </source>
</evidence>
<feature type="compositionally biased region" description="Acidic residues" evidence="2">
    <location>
        <begin position="58"/>
        <end position="67"/>
    </location>
</feature>